<proteinExistence type="predicted"/>
<evidence type="ECO:0000256" key="1">
    <source>
        <dbReference type="SAM" id="SignalP"/>
    </source>
</evidence>
<dbReference type="RefSeq" id="WP_340239711.1">
    <property type="nucleotide sequence ID" value="NZ_JBBEWC010000014.1"/>
</dbReference>
<name>A0ABW5J413_9BACT</name>
<comment type="caution">
    <text evidence="2">The sequence shown here is derived from an EMBL/GenBank/DDBJ whole genome shotgun (WGS) entry which is preliminary data.</text>
</comment>
<evidence type="ECO:0000313" key="3">
    <source>
        <dbReference type="Proteomes" id="UP001597510"/>
    </source>
</evidence>
<reference evidence="3" key="1">
    <citation type="journal article" date="2019" name="Int. J. Syst. Evol. Microbiol.">
        <title>The Global Catalogue of Microorganisms (GCM) 10K type strain sequencing project: providing services to taxonomists for standard genome sequencing and annotation.</title>
        <authorList>
            <consortium name="The Broad Institute Genomics Platform"/>
            <consortium name="The Broad Institute Genome Sequencing Center for Infectious Disease"/>
            <person name="Wu L."/>
            <person name="Ma J."/>
        </authorList>
    </citation>
    <scope>NUCLEOTIDE SEQUENCE [LARGE SCALE GENOMIC DNA]</scope>
    <source>
        <strain evidence="3">KCTC 52344</strain>
    </source>
</reference>
<keyword evidence="3" id="KW-1185">Reference proteome</keyword>
<gene>
    <name evidence="2" type="ORF">ACFSR2_06680</name>
</gene>
<organism evidence="2 3">
    <name type="scientific">Emticicia soli</name>
    <dbReference type="NCBI Taxonomy" id="2027878"/>
    <lineage>
        <taxon>Bacteria</taxon>
        <taxon>Pseudomonadati</taxon>
        <taxon>Bacteroidota</taxon>
        <taxon>Cytophagia</taxon>
        <taxon>Cytophagales</taxon>
        <taxon>Leadbetterellaceae</taxon>
        <taxon>Emticicia</taxon>
    </lineage>
</organism>
<feature type="signal peptide" evidence="1">
    <location>
        <begin position="1"/>
        <end position="18"/>
    </location>
</feature>
<protein>
    <submittedName>
        <fullName evidence="2">Uncharacterized protein</fullName>
    </submittedName>
</protein>
<evidence type="ECO:0000313" key="2">
    <source>
        <dbReference type="EMBL" id="MFD2520561.1"/>
    </source>
</evidence>
<accession>A0ABW5J413</accession>
<keyword evidence="1" id="KW-0732">Signal</keyword>
<dbReference type="EMBL" id="JBHULC010000006">
    <property type="protein sequence ID" value="MFD2520561.1"/>
    <property type="molecule type" value="Genomic_DNA"/>
</dbReference>
<sequence>MKKLFTAYLLSITVPLCAQTLTGRVEGQVNNDSKKLVEFANVTLHREKYSKLIKDTLLTSNAAALLVALLWCRSTIVLENQQ</sequence>
<dbReference type="Proteomes" id="UP001597510">
    <property type="component" value="Unassembled WGS sequence"/>
</dbReference>
<feature type="chain" id="PRO_5046558834" evidence="1">
    <location>
        <begin position="19"/>
        <end position="82"/>
    </location>
</feature>